<accession>A0A8J3WAN9</accession>
<organism evidence="2 3">
    <name type="scientific">Planobispora rosea</name>
    <dbReference type="NCBI Taxonomy" id="35762"/>
    <lineage>
        <taxon>Bacteria</taxon>
        <taxon>Bacillati</taxon>
        <taxon>Actinomycetota</taxon>
        <taxon>Actinomycetes</taxon>
        <taxon>Streptosporangiales</taxon>
        <taxon>Streptosporangiaceae</taxon>
        <taxon>Planobispora</taxon>
    </lineage>
</organism>
<gene>
    <name evidence="2" type="ORF">Pro02_14070</name>
</gene>
<name>A0A8J3WAN9_PLARO</name>
<dbReference type="Proteomes" id="UP000655044">
    <property type="component" value="Unassembled WGS sequence"/>
</dbReference>
<feature type="region of interest" description="Disordered" evidence="1">
    <location>
        <begin position="26"/>
        <end position="60"/>
    </location>
</feature>
<reference evidence="2" key="1">
    <citation type="submission" date="2021-01" db="EMBL/GenBank/DDBJ databases">
        <title>Whole genome shotgun sequence of Planobispora rosea NBRC 15558.</title>
        <authorList>
            <person name="Komaki H."/>
            <person name="Tamura T."/>
        </authorList>
    </citation>
    <scope>NUCLEOTIDE SEQUENCE</scope>
    <source>
        <strain evidence="2">NBRC 15558</strain>
    </source>
</reference>
<sequence length="60" mass="6280">MISGGGGRDDGDMDLELDAFVPLIPRPGCDDAVTGRENPAEPSDAATRPMEGRRRKAAPA</sequence>
<evidence type="ECO:0000313" key="2">
    <source>
        <dbReference type="EMBL" id="GIH82999.1"/>
    </source>
</evidence>
<proteinExistence type="predicted"/>
<comment type="caution">
    <text evidence="2">The sequence shown here is derived from an EMBL/GenBank/DDBJ whole genome shotgun (WGS) entry which is preliminary data.</text>
</comment>
<evidence type="ECO:0000313" key="3">
    <source>
        <dbReference type="Proteomes" id="UP000655044"/>
    </source>
</evidence>
<dbReference type="AlphaFoldDB" id="A0A8J3WAN9"/>
<keyword evidence="3" id="KW-1185">Reference proteome</keyword>
<evidence type="ECO:0000256" key="1">
    <source>
        <dbReference type="SAM" id="MobiDB-lite"/>
    </source>
</evidence>
<dbReference type="EMBL" id="BOOI01000011">
    <property type="protein sequence ID" value="GIH82999.1"/>
    <property type="molecule type" value="Genomic_DNA"/>
</dbReference>
<protein>
    <submittedName>
        <fullName evidence="2">Uncharacterized protein</fullName>
    </submittedName>
</protein>